<dbReference type="InterPro" id="IPR005501">
    <property type="entry name" value="LamB/YcsF/PxpA-like"/>
</dbReference>
<dbReference type="PANTHER" id="PTHR30292">
    <property type="entry name" value="UNCHARACTERIZED PROTEIN YBGL-RELATED"/>
    <property type="match status" value="1"/>
</dbReference>
<dbReference type="EMBL" id="JADFUA010000006">
    <property type="protein sequence ID" value="MBE9610054.1"/>
    <property type="molecule type" value="Genomic_DNA"/>
</dbReference>
<evidence type="ECO:0000313" key="2">
    <source>
        <dbReference type="Proteomes" id="UP000604481"/>
    </source>
</evidence>
<dbReference type="RefSeq" id="WP_194116568.1">
    <property type="nucleotide sequence ID" value="NZ_JADFUA010000006.1"/>
</dbReference>
<name>A0A8J7KBB2_9NEIS</name>
<dbReference type="CDD" id="cd10801">
    <property type="entry name" value="LamB_YcsF_like_1"/>
    <property type="match status" value="1"/>
</dbReference>
<protein>
    <submittedName>
        <fullName evidence="1">5-oxoprolinase subunit PxpA</fullName>
        <ecNumber evidence="1">3.5.2.9</ecNumber>
    </submittedName>
</protein>
<sequence length="246" mass="25941">MRHIDLNADLGEGCGLDAALMPWLSSANIACGGHAGDADSMRETVALARRHGLTIGAHPSYPDRAGFGRQPLAMPVSQLQHSLESQLAALQQIAAAQGARVAYVKAHGALYNAAMQDPELAEVLLDASIRVLGAPGIMGLPGSLLLDRAAQRGLPVIREGFADRAYEQDGTLRSRHLPGAVLDDAEAIAQAEAFVLHQQVRSFSGEWVTSRIDSLCLHGDNPAAVRLAQAIRLQLEGHGVGISSTV</sequence>
<dbReference type="GO" id="GO:0005975">
    <property type="term" value="P:carbohydrate metabolic process"/>
    <property type="evidence" value="ECO:0007669"/>
    <property type="project" value="InterPro"/>
</dbReference>
<dbReference type="Proteomes" id="UP000604481">
    <property type="component" value="Unassembled WGS sequence"/>
</dbReference>
<keyword evidence="1" id="KW-0378">Hydrolase</keyword>
<organism evidence="1 2">
    <name type="scientific">Chitinilyticum piscinae</name>
    <dbReference type="NCBI Taxonomy" id="2866724"/>
    <lineage>
        <taxon>Bacteria</taxon>
        <taxon>Pseudomonadati</taxon>
        <taxon>Pseudomonadota</taxon>
        <taxon>Betaproteobacteria</taxon>
        <taxon>Neisseriales</taxon>
        <taxon>Chitinibacteraceae</taxon>
        <taxon>Chitinilyticum</taxon>
    </lineage>
</organism>
<dbReference type="NCBIfam" id="NF003816">
    <property type="entry name" value="PRK05406.1-5"/>
    <property type="match status" value="1"/>
</dbReference>
<dbReference type="InterPro" id="IPR011330">
    <property type="entry name" value="Glyco_hydro/deAcase_b/a-brl"/>
</dbReference>
<dbReference type="AlphaFoldDB" id="A0A8J7KBB2"/>
<dbReference type="PANTHER" id="PTHR30292:SF0">
    <property type="entry name" value="5-OXOPROLINASE SUBUNIT A"/>
    <property type="match status" value="1"/>
</dbReference>
<comment type="caution">
    <text evidence="1">The sequence shown here is derived from an EMBL/GenBank/DDBJ whole genome shotgun (WGS) entry which is preliminary data.</text>
</comment>
<dbReference type="GO" id="GO:0017168">
    <property type="term" value="F:5-oxoprolinase (ATP-hydrolyzing) activity"/>
    <property type="evidence" value="ECO:0007669"/>
    <property type="project" value="UniProtKB-EC"/>
</dbReference>
<accession>A0A8J7KBB2</accession>
<dbReference type="SUPFAM" id="SSF88713">
    <property type="entry name" value="Glycoside hydrolase/deacetylase"/>
    <property type="match status" value="1"/>
</dbReference>
<dbReference type="Gene3D" id="3.20.20.370">
    <property type="entry name" value="Glycoside hydrolase/deacetylase"/>
    <property type="match status" value="1"/>
</dbReference>
<dbReference type="Pfam" id="PF03746">
    <property type="entry name" value="LamB_YcsF"/>
    <property type="match status" value="1"/>
</dbReference>
<evidence type="ECO:0000313" key="1">
    <source>
        <dbReference type="EMBL" id="MBE9610054.1"/>
    </source>
</evidence>
<proteinExistence type="predicted"/>
<dbReference type="EC" id="3.5.2.9" evidence="1"/>
<gene>
    <name evidence="1" type="primary">pxpA</name>
    <name evidence="1" type="ORF">INR99_11955</name>
</gene>
<keyword evidence="2" id="KW-1185">Reference proteome</keyword>
<dbReference type="NCBIfam" id="NF003814">
    <property type="entry name" value="PRK05406.1-3"/>
    <property type="match status" value="1"/>
</dbReference>
<reference evidence="1 2" key="1">
    <citation type="submission" date="2020-10" db="EMBL/GenBank/DDBJ databases">
        <title>The genome sequence of Chitinilyticum litopenaei 4Y14.</title>
        <authorList>
            <person name="Liu Y."/>
        </authorList>
    </citation>
    <scope>NUCLEOTIDE SEQUENCE [LARGE SCALE GENOMIC DNA]</scope>
    <source>
        <strain evidence="1 2">4Y14</strain>
    </source>
</reference>